<dbReference type="HOGENOM" id="CLU_027217_1_0_1"/>
<name>A0A0D0DJS5_9AGAM</name>
<feature type="transmembrane region" description="Helical" evidence="1">
    <location>
        <begin position="77"/>
        <end position="101"/>
    </location>
</feature>
<feature type="transmembrane region" description="Helical" evidence="1">
    <location>
        <begin position="12"/>
        <end position="32"/>
    </location>
</feature>
<organism evidence="2 3">
    <name type="scientific">Paxillus rubicundulus Ve08.2h10</name>
    <dbReference type="NCBI Taxonomy" id="930991"/>
    <lineage>
        <taxon>Eukaryota</taxon>
        <taxon>Fungi</taxon>
        <taxon>Dikarya</taxon>
        <taxon>Basidiomycota</taxon>
        <taxon>Agaricomycotina</taxon>
        <taxon>Agaricomycetes</taxon>
        <taxon>Agaricomycetidae</taxon>
        <taxon>Boletales</taxon>
        <taxon>Paxilineae</taxon>
        <taxon>Paxillaceae</taxon>
        <taxon>Paxillus</taxon>
    </lineage>
</organism>
<dbReference type="AlphaFoldDB" id="A0A0D0DJS5"/>
<reference evidence="3" key="2">
    <citation type="submission" date="2015-01" db="EMBL/GenBank/DDBJ databases">
        <title>Evolutionary Origins and Diversification of the Mycorrhizal Mutualists.</title>
        <authorList>
            <consortium name="DOE Joint Genome Institute"/>
            <consortium name="Mycorrhizal Genomics Consortium"/>
            <person name="Kohler A."/>
            <person name="Kuo A."/>
            <person name="Nagy L.G."/>
            <person name="Floudas D."/>
            <person name="Copeland A."/>
            <person name="Barry K.W."/>
            <person name="Cichocki N."/>
            <person name="Veneault-Fourrey C."/>
            <person name="LaButti K."/>
            <person name="Lindquist E.A."/>
            <person name="Lipzen A."/>
            <person name="Lundell T."/>
            <person name="Morin E."/>
            <person name="Murat C."/>
            <person name="Riley R."/>
            <person name="Ohm R."/>
            <person name="Sun H."/>
            <person name="Tunlid A."/>
            <person name="Henrissat B."/>
            <person name="Grigoriev I.V."/>
            <person name="Hibbett D.S."/>
            <person name="Martin F."/>
        </authorList>
    </citation>
    <scope>NUCLEOTIDE SEQUENCE [LARGE SCALE GENOMIC DNA]</scope>
    <source>
        <strain evidence="3">Ve08.2h10</strain>
    </source>
</reference>
<evidence type="ECO:0000313" key="2">
    <source>
        <dbReference type="EMBL" id="KIK78390.1"/>
    </source>
</evidence>
<keyword evidence="1" id="KW-1133">Transmembrane helix</keyword>
<evidence type="ECO:0000256" key="1">
    <source>
        <dbReference type="SAM" id="Phobius"/>
    </source>
</evidence>
<reference evidence="2 3" key="1">
    <citation type="submission" date="2014-04" db="EMBL/GenBank/DDBJ databases">
        <authorList>
            <consortium name="DOE Joint Genome Institute"/>
            <person name="Kuo A."/>
            <person name="Kohler A."/>
            <person name="Jargeat P."/>
            <person name="Nagy L.G."/>
            <person name="Floudas D."/>
            <person name="Copeland A."/>
            <person name="Barry K.W."/>
            <person name="Cichocki N."/>
            <person name="Veneault-Fourrey C."/>
            <person name="LaButti K."/>
            <person name="Lindquist E.A."/>
            <person name="Lipzen A."/>
            <person name="Lundell T."/>
            <person name="Morin E."/>
            <person name="Murat C."/>
            <person name="Sun H."/>
            <person name="Tunlid A."/>
            <person name="Henrissat B."/>
            <person name="Grigoriev I.V."/>
            <person name="Hibbett D.S."/>
            <person name="Martin F."/>
            <person name="Nordberg H.P."/>
            <person name="Cantor M.N."/>
            <person name="Hua S.X."/>
        </authorList>
    </citation>
    <scope>NUCLEOTIDE SEQUENCE [LARGE SCALE GENOMIC DNA]</scope>
    <source>
        <strain evidence="2 3">Ve08.2h10</strain>
    </source>
</reference>
<dbReference type="Proteomes" id="UP000054538">
    <property type="component" value="Unassembled WGS sequence"/>
</dbReference>
<dbReference type="STRING" id="930991.A0A0D0DJS5"/>
<keyword evidence="3" id="KW-1185">Reference proteome</keyword>
<proteinExistence type="predicted"/>
<sequence>MIVTQPRISTTVVTLIATALSLASTFLFGYSVKEAMRYLLQKPRTLVEVSAGVALIQGSHISMWGAKGFHLIPKWKYAWPSVATWCVFGVTSLLVTGWTTLLAPTLVSCRYDVQGTELNMTSPAFSHLLGIELDVYSPSMIHDASFPIIDVGGPVSGIAAAGISFGMPGIINFNQAKYNLSTGGLLAAVRHYAGSQILAGHAGTRLSFSGGTTAANARPTHGSSGSVRDWLGIQRNFSLYQQGITADIDCYAATASSQALNFTNVNTTIHVTPPGNTSLPYSLVVWSSTAHCNTNSTATQEYVTWANASGQPDPAGTGFLPTVVCPRHRNETDIYSKFVIAAQGFYKYDFLPSTICEVTPLVTTTRVSYSNGGIINASQIISKQTFSPDDAYLLFFLAGVTNYHARNSQGLMNNIIGDTLYSTYSAEFNTPIASNTSAVYRELEDYWRGVIEFTATFLRAGYSAEGAFRDGIPSNMTSAVNGTMTMLTIGWANRGPFYMLSVLPIAIVTFLTVIAATYSLLHSCKQQHLPHQQTSFDVSDTLQLIMACSGGGLTKSLADGDLTSKLSGFDMQGLIDNERIKIKLEENGNTKKLVIAK</sequence>
<evidence type="ECO:0000313" key="3">
    <source>
        <dbReference type="Proteomes" id="UP000054538"/>
    </source>
</evidence>
<keyword evidence="1" id="KW-0472">Membrane</keyword>
<feature type="transmembrane region" description="Helical" evidence="1">
    <location>
        <begin position="497"/>
        <end position="521"/>
    </location>
</feature>
<keyword evidence="1" id="KW-0812">Transmembrane</keyword>
<gene>
    <name evidence="2" type="ORF">PAXRUDRAFT_834584</name>
</gene>
<protein>
    <submittedName>
        <fullName evidence="2">Uncharacterized protein</fullName>
    </submittedName>
</protein>
<dbReference type="OrthoDB" id="3351168at2759"/>
<accession>A0A0D0DJS5</accession>
<dbReference type="InParanoid" id="A0A0D0DJS5"/>
<dbReference type="EMBL" id="KN826608">
    <property type="protein sequence ID" value="KIK78390.1"/>
    <property type="molecule type" value="Genomic_DNA"/>
</dbReference>